<organism evidence="3 4">
    <name type="scientific">Cercopithifilaria johnstoni</name>
    <dbReference type="NCBI Taxonomy" id="2874296"/>
    <lineage>
        <taxon>Eukaryota</taxon>
        <taxon>Metazoa</taxon>
        <taxon>Ecdysozoa</taxon>
        <taxon>Nematoda</taxon>
        <taxon>Chromadorea</taxon>
        <taxon>Rhabditida</taxon>
        <taxon>Spirurina</taxon>
        <taxon>Spiruromorpha</taxon>
        <taxon>Filarioidea</taxon>
        <taxon>Onchocercidae</taxon>
        <taxon>Cercopithifilaria</taxon>
    </lineage>
</organism>
<gene>
    <name evidence="3" type="ORF">CJOHNSTONI_LOCUS6237</name>
</gene>
<feature type="transmembrane region" description="Helical" evidence="2">
    <location>
        <begin position="489"/>
        <end position="511"/>
    </location>
</feature>
<keyword evidence="2" id="KW-1133">Transmembrane helix</keyword>
<name>A0A8J2QAF6_9BILA</name>
<dbReference type="AlphaFoldDB" id="A0A8J2QAF6"/>
<accession>A0A8J2QAF6</accession>
<keyword evidence="2" id="KW-0812">Transmembrane</keyword>
<sequence>MRWCRFLFCCSYRLTLALLAHFNWFASIYFNCIYFVLWKSYDLLWFWMHLILCICFKPLRTKNCLIIWCNLICKRITLYPNNTYKEIYMLEYRKLQKTKRKQKRGINEAETYDGKREEEDSSNDNDSSDGEDVDAAGIKRTESEELNFPSLADNEECECRKRIFMNETVISSANRLRQCDHNEAPIPPPRLKRTAKSLEEGNCVREAGSHKSTRGRCNRFDIRNMILKPFKNCKQCGYCALCGTERYSLRDAVEMKNNGLNIISDARNQIGLADRVRRYLPVGIRREKGNGETHEEENGEAYSHKSTHGRCNRFDIRNVILKPLKNCKKCGTERHSLHDAVELKNNGLSNISDAGSQIRLTERVRRYLPVGIRAERRDSSVRENDIDILTPDFTNKRDLTSAKEIFLRQRRDQRVLKKRLRAQKRAELAIIAKYEAKQKAISSSIELLLQILQMMASFAILIGNIRKTFIPAHFNWLKHGRDDSMELMILWRCTVFLDVLLFWINVIWVYCLQCHLCCRLGPFKFWIWILTLGLIGGIFVLYPMSYVQRNLDISWCQFKPNTILAQYQPNW</sequence>
<evidence type="ECO:0000256" key="2">
    <source>
        <dbReference type="SAM" id="Phobius"/>
    </source>
</evidence>
<feature type="compositionally biased region" description="Acidic residues" evidence="1">
    <location>
        <begin position="119"/>
        <end position="134"/>
    </location>
</feature>
<proteinExistence type="predicted"/>
<feature type="transmembrane region" description="Helical" evidence="2">
    <location>
        <begin position="447"/>
        <end position="469"/>
    </location>
</feature>
<evidence type="ECO:0000256" key="1">
    <source>
        <dbReference type="SAM" id="MobiDB-lite"/>
    </source>
</evidence>
<dbReference type="OrthoDB" id="5803839at2759"/>
<evidence type="ECO:0000313" key="3">
    <source>
        <dbReference type="EMBL" id="CAG9536301.1"/>
    </source>
</evidence>
<comment type="caution">
    <text evidence="3">The sequence shown here is derived from an EMBL/GenBank/DDBJ whole genome shotgun (WGS) entry which is preliminary data.</text>
</comment>
<feature type="transmembrane region" description="Helical" evidence="2">
    <location>
        <begin position="12"/>
        <end position="37"/>
    </location>
</feature>
<dbReference type="EMBL" id="CAKAEH010001441">
    <property type="protein sequence ID" value="CAG9536301.1"/>
    <property type="molecule type" value="Genomic_DNA"/>
</dbReference>
<evidence type="ECO:0000313" key="4">
    <source>
        <dbReference type="Proteomes" id="UP000746747"/>
    </source>
</evidence>
<feature type="region of interest" description="Disordered" evidence="1">
    <location>
        <begin position="103"/>
        <end position="135"/>
    </location>
</feature>
<keyword evidence="2" id="KW-0472">Membrane</keyword>
<feature type="transmembrane region" description="Helical" evidence="2">
    <location>
        <begin position="523"/>
        <end position="542"/>
    </location>
</feature>
<protein>
    <submittedName>
        <fullName evidence="3">Uncharacterized protein</fullName>
    </submittedName>
</protein>
<dbReference type="Proteomes" id="UP000746747">
    <property type="component" value="Unassembled WGS sequence"/>
</dbReference>
<keyword evidence="4" id="KW-1185">Reference proteome</keyword>
<reference evidence="3" key="1">
    <citation type="submission" date="2021-09" db="EMBL/GenBank/DDBJ databases">
        <authorList>
            <consortium name="Pathogen Informatics"/>
        </authorList>
    </citation>
    <scope>NUCLEOTIDE SEQUENCE</scope>
</reference>